<evidence type="ECO:0000256" key="1">
    <source>
        <dbReference type="ARBA" id="ARBA00004141"/>
    </source>
</evidence>
<keyword evidence="5 6" id="KW-0472">Membrane</keyword>
<sequence length="283" mass="30987">MSAFDFRDIARSVQLPNADLQFAIIACTGMLIVNEAIGAYSVSALFKLTASFLFVAAGLSGATGSKSYAYFLEPENRSSLCVLAGLVLSAISDFFLVPSKQAYRQGSNARLAHSKSTSYKRGIFLSIVARTAYAASFLSSINFSNVSFVLKASKSEFRSPDFVMTIGFGYLLINWLGFFEKERQFASWFEVPQELRSWLGGYLAVSVLMVATATATDKGLQRITGAWLLMLSDIFAAASVFGVEDGRTSESDEEWKPERAEWKTAAMGWIIYYGGQMVFAGCV</sequence>
<evidence type="ECO:0000256" key="5">
    <source>
        <dbReference type="ARBA" id="ARBA00023136"/>
    </source>
</evidence>
<evidence type="ECO:0000313" key="7">
    <source>
        <dbReference type="EMBL" id="KAF9523560.1"/>
    </source>
</evidence>
<keyword evidence="3 6" id="KW-0812">Transmembrane</keyword>
<feature type="transmembrane region" description="Helical" evidence="6">
    <location>
        <begin position="199"/>
        <end position="216"/>
    </location>
</feature>
<comment type="subcellular location">
    <subcellularLocation>
        <location evidence="1">Membrane</location>
        <topology evidence="1">Multi-pass membrane protein</topology>
    </subcellularLocation>
</comment>
<feature type="transmembrane region" description="Helical" evidence="6">
    <location>
        <begin position="162"/>
        <end position="179"/>
    </location>
</feature>
<dbReference type="Proteomes" id="UP000807306">
    <property type="component" value="Unassembled WGS sequence"/>
</dbReference>
<dbReference type="InterPro" id="IPR012506">
    <property type="entry name" value="TMEM86B-like"/>
</dbReference>
<dbReference type="GO" id="GO:0016020">
    <property type="term" value="C:membrane"/>
    <property type="evidence" value="ECO:0007669"/>
    <property type="project" value="UniProtKB-SubCell"/>
</dbReference>
<gene>
    <name evidence="7" type="ORF">CPB83DRAFT_686875</name>
</gene>
<name>A0A9P6E6U5_9AGAR</name>
<comment type="similarity">
    <text evidence="2">Belongs to the TMEM86 family.</text>
</comment>
<evidence type="ECO:0000256" key="3">
    <source>
        <dbReference type="ARBA" id="ARBA00022692"/>
    </source>
</evidence>
<organism evidence="7 8">
    <name type="scientific">Crepidotus variabilis</name>
    <dbReference type="NCBI Taxonomy" id="179855"/>
    <lineage>
        <taxon>Eukaryota</taxon>
        <taxon>Fungi</taxon>
        <taxon>Dikarya</taxon>
        <taxon>Basidiomycota</taxon>
        <taxon>Agaricomycotina</taxon>
        <taxon>Agaricomycetes</taxon>
        <taxon>Agaricomycetidae</taxon>
        <taxon>Agaricales</taxon>
        <taxon>Agaricineae</taxon>
        <taxon>Crepidotaceae</taxon>
        <taxon>Crepidotus</taxon>
    </lineage>
</organism>
<feature type="transmembrane region" description="Helical" evidence="6">
    <location>
        <begin position="52"/>
        <end position="71"/>
    </location>
</feature>
<evidence type="ECO:0000256" key="4">
    <source>
        <dbReference type="ARBA" id="ARBA00022989"/>
    </source>
</evidence>
<feature type="transmembrane region" description="Helical" evidence="6">
    <location>
        <begin position="123"/>
        <end position="142"/>
    </location>
</feature>
<evidence type="ECO:0000256" key="2">
    <source>
        <dbReference type="ARBA" id="ARBA00007375"/>
    </source>
</evidence>
<proteinExistence type="inferred from homology"/>
<evidence type="ECO:0000256" key="6">
    <source>
        <dbReference type="SAM" id="Phobius"/>
    </source>
</evidence>
<feature type="transmembrane region" description="Helical" evidence="6">
    <location>
        <begin position="222"/>
        <end position="243"/>
    </location>
</feature>
<protein>
    <submittedName>
        <fullName evidence="7">YhhN-like protein</fullName>
    </submittedName>
</protein>
<comment type="caution">
    <text evidence="7">The sequence shown here is derived from an EMBL/GenBank/DDBJ whole genome shotgun (WGS) entry which is preliminary data.</text>
</comment>
<keyword evidence="4 6" id="KW-1133">Transmembrane helix</keyword>
<dbReference type="OrthoDB" id="2133758at2759"/>
<dbReference type="AlphaFoldDB" id="A0A9P6E6U5"/>
<feature type="transmembrane region" description="Helical" evidence="6">
    <location>
        <begin position="20"/>
        <end position="40"/>
    </location>
</feature>
<dbReference type="Pfam" id="PF07947">
    <property type="entry name" value="YhhN"/>
    <property type="match status" value="1"/>
</dbReference>
<evidence type="ECO:0000313" key="8">
    <source>
        <dbReference type="Proteomes" id="UP000807306"/>
    </source>
</evidence>
<reference evidence="7" key="1">
    <citation type="submission" date="2020-11" db="EMBL/GenBank/DDBJ databases">
        <authorList>
            <consortium name="DOE Joint Genome Institute"/>
            <person name="Ahrendt S."/>
            <person name="Riley R."/>
            <person name="Andreopoulos W."/>
            <person name="Labutti K."/>
            <person name="Pangilinan J."/>
            <person name="Ruiz-Duenas F.J."/>
            <person name="Barrasa J.M."/>
            <person name="Sanchez-Garcia M."/>
            <person name="Camarero S."/>
            <person name="Miyauchi S."/>
            <person name="Serrano A."/>
            <person name="Linde D."/>
            <person name="Babiker R."/>
            <person name="Drula E."/>
            <person name="Ayuso-Fernandez I."/>
            <person name="Pacheco R."/>
            <person name="Padilla G."/>
            <person name="Ferreira P."/>
            <person name="Barriuso J."/>
            <person name="Kellner H."/>
            <person name="Castanera R."/>
            <person name="Alfaro M."/>
            <person name="Ramirez L."/>
            <person name="Pisabarro A.G."/>
            <person name="Kuo A."/>
            <person name="Tritt A."/>
            <person name="Lipzen A."/>
            <person name="He G."/>
            <person name="Yan M."/>
            <person name="Ng V."/>
            <person name="Cullen D."/>
            <person name="Martin F."/>
            <person name="Rosso M.-N."/>
            <person name="Henrissat B."/>
            <person name="Hibbett D."/>
            <person name="Martinez A.T."/>
            <person name="Grigoriev I.V."/>
        </authorList>
    </citation>
    <scope>NUCLEOTIDE SEQUENCE</scope>
    <source>
        <strain evidence="7">CBS 506.95</strain>
    </source>
</reference>
<dbReference type="EMBL" id="MU157915">
    <property type="protein sequence ID" value="KAF9523560.1"/>
    <property type="molecule type" value="Genomic_DNA"/>
</dbReference>
<keyword evidence="8" id="KW-1185">Reference proteome</keyword>
<accession>A0A9P6E6U5</accession>
<feature type="transmembrane region" description="Helical" evidence="6">
    <location>
        <begin position="77"/>
        <end position="97"/>
    </location>
</feature>